<reference evidence="1 2" key="2">
    <citation type="journal article" date="2022" name="Mol. Ecol. Resour.">
        <title>The genomes of chicory, endive, great burdock and yacon provide insights into Asteraceae paleo-polyploidization history and plant inulin production.</title>
        <authorList>
            <person name="Fan W."/>
            <person name="Wang S."/>
            <person name="Wang H."/>
            <person name="Wang A."/>
            <person name="Jiang F."/>
            <person name="Liu H."/>
            <person name="Zhao H."/>
            <person name="Xu D."/>
            <person name="Zhang Y."/>
        </authorList>
    </citation>
    <scope>NUCLEOTIDE SEQUENCE [LARGE SCALE GENOMIC DNA]</scope>
    <source>
        <strain evidence="2">cv. Niubang</strain>
    </source>
</reference>
<proteinExistence type="predicted"/>
<reference evidence="2" key="1">
    <citation type="journal article" date="2022" name="Mol. Ecol. Resour.">
        <title>The genomes of chicory, endive, great burdock and yacon provide insights into Asteraceae palaeo-polyploidization history and plant inulin production.</title>
        <authorList>
            <person name="Fan W."/>
            <person name="Wang S."/>
            <person name="Wang H."/>
            <person name="Wang A."/>
            <person name="Jiang F."/>
            <person name="Liu H."/>
            <person name="Zhao H."/>
            <person name="Xu D."/>
            <person name="Zhang Y."/>
        </authorList>
    </citation>
    <scope>NUCLEOTIDE SEQUENCE [LARGE SCALE GENOMIC DNA]</scope>
    <source>
        <strain evidence="2">cv. Niubang</strain>
    </source>
</reference>
<protein>
    <submittedName>
        <fullName evidence="1">Uncharacterized protein</fullName>
    </submittedName>
</protein>
<dbReference type="EMBL" id="CM042047">
    <property type="protein sequence ID" value="KAI3771822.1"/>
    <property type="molecule type" value="Genomic_DNA"/>
</dbReference>
<evidence type="ECO:0000313" key="1">
    <source>
        <dbReference type="EMBL" id="KAI3771822.1"/>
    </source>
</evidence>
<dbReference type="Proteomes" id="UP001055879">
    <property type="component" value="Linkage Group LG01"/>
</dbReference>
<organism evidence="1 2">
    <name type="scientific">Arctium lappa</name>
    <name type="common">Greater burdock</name>
    <name type="synonym">Lappa major</name>
    <dbReference type="NCBI Taxonomy" id="4217"/>
    <lineage>
        <taxon>Eukaryota</taxon>
        <taxon>Viridiplantae</taxon>
        <taxon>Streptophyta</taxon>
        <taxon>Embryophyta</taxon>
        <taxon>Tracheophyta</taxon>
        <taxon>Spermatophyta</taxon>
        <taxon>Magnoliopsida</taxon>
        <taxon>eudicotyledons</taxon>
        <taxon>Gunneridae</taxon>
        <taxon>Pentapetalae</taxon>
        <taxon>asterids</taxon>
        <taxon>campanulids</taxon>
        <taxon>Asterales</taxon>
        <taxon>Asteraceae</taxon>
        <taxon>Carduoideae</taxon>
        <taxon>Cardueae</taxon>
        <taxon>Arctiinae</taxon>
        <taxon>Arctium</taxon>
    </lineage>
</organism>
<evidence type="ECO:0000313" key="2">
    <source>
        <dbReference type="Proteomes" id="UP001055879"/>
    </source>
</evidence>
<accession>A0ACB9FMK9</accession>
<gene>
    <name evidence="1" type="ORF">L6452_02991</name>
</gene>
<sequence>MAPERVTEYERKRLENIKRNDELLASLNIHSKLADLSASAKRQREHTKSYKVSPEKKLKSETPIVIRRSLRTQGKQPDSTTIPKSLVIPKNPPHQLGPITMADANTCSESNQVLVQKILSVCKDPQLKDGDGDGDGGCANKGIGLRVKGSIDLESMELAPENIARVVPGRILSVKFFPSADMRMVVAGNKFGDVGFWNVDSQNEDGDGIYTYHPHPAPVSGILIHPFSMNKIITSCYGGLIRLLDIEKEIFGLAYSTDDAIFSTSQRPDDMNSIYFGEGNGVLSIWDERSGKISLSWDLHESRINSIDFNSENNNIMTTSSSDGTACIWDLRKVGKSKLESLKVVAHKRAVHSAFFSPSGSILATTSLDDTIGLVSGANYEDEFMISHNNRTGRWLSTFRGVWGWDDSYMFVGNMKRGIDVISTAAEERRVVSTLESPHMSAIPCRFDPHPLKPGMLAGTTGGGQVYIWTSSS</sequence>
<keyword evidence="2" id="KW-1185">Reference proteome</keyword>
<comment type="caution">
    <text evidence="1">The sequence shown here is derived from an EMBL/GenBank/DDBJ whole genome shotgun (WGS) entry which is preliminary data.</text>
</comment>
<name>A0ACB9FMK9_ARCLA</name>